<name>A0AAV2FCH7_9ROSI</name>
<keyword evidence="2" id="KW-1185">Reference proteome</keyword>
<dbReference type="Proteomes" id="UP001497516">
    <property type="component" value="Chromosome 6"/>
</dbReference>
<organism evidence="1 2">
    <name type="scientific">Linum trigynum</name>
    <dbReference type="NCBI Taxonomy" id="586398"/>
    <lineage>
        <taxon>Eukaryota</taxon>
        <taxon>Viridiplantae</taxon>
        <taxon>Streptophyta</taxon>
        <taxon>Embryophyta</taxon>
        <taxon>Tracheophyta</taxon>
        <taxon>Spermatophyta</taxon>
        <taxon>Magnoliopsida</taxon>
        <taxon>eudicotyledons</taxon>
        <taxon>Gunneridae</taxon>
        <taxon>Pentapetalae</taxon>
        <taxon>rosids</taxon>
        <taxon>fabids</taxon>
        <taxon>Malpighiales</taxon>
        <taxon>Linaceae</taxon>
        <taxon>Linum</taxon>
    </lineage>
</organism>
<dbReference type="AlphaFoldDB" id="A0AAV2FCH7"/>
<reference evidence="1 2" key="1">
    <citation type="submission" date="2024-04" db="EMBL/GenBank/DDBJ databases">
        <authorList>
            <person name="Fracassetti M."/>
        </authorList>
    </citation>
    <scope>NUCLEOTIDE SEQUENCE [LARGE SCALE GENOMIC DNA]</scope>
</reference>
<evidence type="ECO:0000313" key="1">
    <source>
        <dbReference type="EMBL" id="CAL1395986.1"/>
    </source>
</evidence>
<dbReference type="EMBL" id="OZ034819">
    <property type="protein sequence ID" value="CAL1395986.1"/>
    <property type="molecule type" value="Genomic_DNA"/>
</dbReference>
<protein>
    <submittedName>
        <fullName evidence="1">Uncharacterized protein</fullName>
    </submittedName>
</protein>
<proteinExistence type="predicted"/>
<accession>A0AAV2FCH7</accession>
<sequence length="88" mass="10179">MLRARYHPNIDIIEAELGYRPSYIWRSLISVNEFLRQGTRWVVGNGTSIRVWGDRWIPTTLGLFVSSAPRELSVTATVRDLIKTDEEM</sequence>
<evidence type="ECO:0000313" key="2">
    <source>
        <dbReference type="Proteomes" id="UP001497516"/>
    </source>
</evidence>
<gene>
    <name evidence="1" type="ORF">LTRI10_LOCUS36380</name>
</gene>